<evidence type="ECO:0000256" key="7">
    <source>
        <dbReference type="ARBA" id="ARBA00022989"/>
    </source>
</evidence>
<dbReference type="InterPro" id="IPR032675">
    <property type="entry name" value="LRR_dom_sf"/>
</dbReference>
<evidence type="ECO:0000256" key="8">
    <source>
        <dbReference type="ARBA" id="ARBA00023136"/>
    </source>
</evidence>
<organism evidence="12 13">
    <name type="scientific">Aduncisulcus paluster</name>
    <dbReference type="NCBI Taxonomy" id="2918883"/>
    <lineage>
        <taxon>Eukaryota</taxon>
        <taxon>Metamonada</taxon>
        <taxon>Carpediemonas-like organisms</taxon>
        <taxon>Aduncisulcus</taxon>
    </lineage>
</organism>
<proteinExistence type="predicted"/>
<dbReference type="PANTHER" id="PTHR48052:SF8">
    <property type="entry name" value="LRR RECEPTOR-LIKE SERINE_THREONINE-PROTEIN KINASE FLS2"/>
    <property type="match status" value="1"/>
</dbReference>
<evidence type="ECO:0000313" key="12">
    <source>
        <dbReference type="EMBL" id="GKT35287.1"/>
    </source>
</evidence>
<keyword evidence="2" id="KW-1003">Cell membrane</keyword>
<evidence type="ECO:0000256" key="6">
    <source>
        <dbReference type="ARBA" id="ARBA00022737"/>
    </source>
</evidence>
<dbReference type="SUPFAM" id="SSF52058">
    <property type="entry name" value="L domain-like"/>
    <property type="match status" value="6"/>
</dbReference>
<dbReference type="PROSITE" id="PS51450">
    <property type="entry name" value="LRR"/>
    <property type="match status" value="4"/>
</dbReference>
<evidence type="ECO:0000313" key="13">
    <source>
        <dbReference type="Proteomes" id="UP001057375"/>
    </source>
</evidence>
<comment type="caution">
    <text evidence="12">The sequence shown here is derived from an EMBL/GenBank/DDBJ whole genome shotgun (WGS) entry which is preliminary data.</text>
</comment>
<keyword evidence="6" id="KW-0677">Repeat</keyword>
<sequence length="3093" mass="335522">MLRPLAVYGASVNSPYSDFEVFPGVKTSSTYQVYIPDDELRLSLCNSTGYDSTLCDVSEFELASITGTFSDELNGFSDLEGIQYLYNVDKLIFTNSTLASFSPISSLTQLNSISLTDTLDSLANIDDLSYLSRFSTITLYGNDNIYDISSLYQNVGTFEFISSDPSSESYLSLCRSEDYDSFEAFIQAVFPIHPRFAENPIYYANNCPLNSPGEYYCSSNIDECPSIIQNEVFNSVNGVNAKQCAFIAKEGSDGQCYTIHDDYIRAYLSLASLGGCVSNIQDNGVISVATLRSSNFTCSSLNLSVIVSSLSLSSVNDITSLKGLEYATFLSSLSIDGYDLSGDDGYGSAVTDKLVIKTLAKAVTYASVDRTPIDSGLTSLSASGCGLNALSDILDLTPIAAGDLTTQPFKLTSLNLSNNSISDVSVLITSSMFPDDTDAVLTTLNISDNNICDIEGMVSQLQTEFPTLSTLTYSDQTCHCSASVSSSDHQVCREVYPDRWAVECWNGYYLDKASGECLEVCASGSELDMSTTPYSCVSVSSTSVDDAIRVQVCEGHSTMMPVLEEEASSITCGCRAAWYGDDCDQLYQVYIPDEHMRDILCTSCNFVAGCDLSEFDIADIGDYIQIYGSELTTLEGVENVLDVGKVYISDTSMLSGIYALESLPQIYLIDIGSVPFSDISSLYSASRLTSAALIDSPINDISILYRNIEIINLSLNSIPLCRSEEDSVFGTYIESIFPNISGNYLSDDYLLYTECPLSQTPTCLAFSNCPSIVNNEIYDANTNAITCSSIALAEDVSGQLVCYTFHDPIIRNLMSEEFDLQSSNVISVADVRNITCTTGCTMTIDSEEVSSLQGLEYFSNLSTLNLYNYNLSTKPEYDKTVLKILTKRINNSVITAGLSSLTMQWCGIYKIEDVFELAPVVGDDSSVTSFNFYVLDLSYNYITDVSILVTNELFSNGSIDSLDLSNNFICDVAENISSVLLNTFPTTNFDISEQNDCPCSEGVSFLSYETCRLKVDGNYQTECWNGYYFDRSSDSCIKACEANYVYDADTDKCIDSSSYTSNNSLRCRVCERKENMQIALLEEGSTAVICACLDSLFIGEYCNYVYIPDNNLRSAICSVLSHPSDCNDILLSEMLTLTSLTVTNVDSFKGLSVATNLTYFSATGRNSALTTIGDTEIANIPHASLTELILNDMNVESNASFADFSSLVSLTLHDNSSYSLTTCGTYPLSLISLDVSGCTAIDFCEFFCNYNIQADGVTINNISTLILDNIPSLTSLTCISPGTLLTSLSIINSGITSLDPLVLEWTSAQGSYNSTLTHLYIDGMDSCVLSDLQFFTNLEWLSMNNMSISDSYLEYIIPLQSSLSTLSMTNNLITDISSLYQLNTTLSTLDISNNAICDLDDEGLAALYSFFPLMNATTYPPSITSSAQDTSSCGFCSSSETAGDPVIHCSDTSSAASLSSNTICRKVWDWTETVEEDNGTGLITTTTTSHEQWSVECNLYSYKVDNGDGSSSCVSYLDESDNYTSPDTFPTCVESSMDNANVECCSIDGTETLCIEGWYGDECDYECPYYDSLECGSHGSCDIGSHSCGCESTDYMGSACQYVTFNDSDLESHICGLSGVTCSSDGHITMSELSTISVLNLADETDITDIRGLAYATGLTRLDLSRSDYTDNLIWDLSELSDLTSLSSLDISGSNMSVDNSHGLDCLPSYITSLTLDNVDLIESPDFSALEDLGFLSMKRNTASSPDSSSFPSSLNVIDISGCTSFDLSSIPETIVEIYADECDIAANADFTLFLNLSTLSLNDNTEYDITESGLFPSSLTSFSANNTSISLLFHLVASMPNLTELSLNNNNISDPSPLYALASNTSWNSLDLSSNYICGGDSEVLLVLESIFLPVSPYIVIRVDLQVCYCDSLPSLSDNKVCAETNPGVSNTWYAVCASDSYTTYTSAEDFTCTQPTSSSTTNCSGGCGYGYECRYLGLVRDVSISYSTGECQQVIVDENLHDYVADLFTDYDGTANYIHRTSDTPSLFSVASLKTLVSVPMGYEYYPQIQYNDPSLPIDDLSGIEHLGGIKSIAFFGVFSADSDDIHLDLLSTLTNLVELYLGRNSSLSYLPTLTSLTSLDVLAIQKTSIILPSEEYILPTSLKGFYCSFSNVNNEGFAMNVGNGYLPDIEQLAIGGDNNLLTSIDSLTASQKQNMKTFIWRSSPIDTFENFPDILAEMSNLEALSLADCNLQTIPDLSIQAKTLTILNINLNPLLASLTPIVSSGLTNLTYFYARECAISDPSPLFALSSNTWSYIYLTNNYICGDDVQTIFEDIFSSSPDLFIDVSNQTCGCSDSDPIPSLSDNKVCAETLPGSGAWYVVCASDSYTSYTSAEDFTCIQPDSSTTNCSGGCEYGYECRYLGDEVISDVTYSTGKCQQVIVDDNLHDYVANMFVDSDENADYTHRTNSTPSLFSVASLKTFEAITMSYSSNYIVSNLSGLEHIENLQSIYLGYSDFSKTSDLIPLSTLSNLNSISLPNLSGIIAFDLPDFTALVALETLSFSYSLISLPSDQNVLPSNIKNLYIQGTPISQAGFNTNVGNDRLPSLEHLYFGGEDSTITSIDSLSENQRSTIAYFYFSNYPIYDNFNDVISSMTSLISLILINCNLLNIPDLSNSASTLLTVSLAYNLDITSLVPLAKAGITYFRSFSIVGCSISDLSPLYNISFSSRFSIDNNKICFGSESTSDLASKFSNITRSPVSTTQTCECSSDSTAIGYTDTPITDNVVCSETVPGSGSWHYVCSSHSIASYTSIDIFECLAPLNTDGETYGCPGGCEYGYECRYDDELTQSTSSCYPVIVDENLHAYVADMFVDSEDNPDYTHRTDSTPSLFSVASLRTISSSTLSNDGFALSNSDRFSLLDGIEHIRSLTSISLPYHNFVSADPLGSLHGLESLSLAHNMYGAPVDADGNAIEGFSDLSFICSLHSLSTLTLSSVTSVSALPDTSECADTYTSLSSLNLAETSIIDVSPLLVAADSTNVSLTELIMNGASLYDDIVETTSLFDPSILVSFSSISSLGLASLGLVDSDLLSIVHLALDELNVAHNSLVDISPL</sequence>
<evidence type="ECO:0008006" key="14">
    <source>
        <dbReference type="Google" id="ProtNLM"/>
    </source>
</evidence>
<evidence type="ECO:0000256" key="3">
    <source>
        <dbReference type="ARBA" id="ARBA00022614"/>
    </source>
</evidence>
<evidence type="ECO:0000256" key="4">
    <source>
        <dbReference type="ARBA" id="ARBA00022692"/>
    </source>
</evidence>
<evidence type="ECO:0000256" key="1">
    <source>
        <dbReference type="ARBA" id="ARBA00004236"/>
    </source>
</evidence>
<dbReference type="Gene3D" id="3.80.10.10">
    <property type="entry name" value="Ribonuclease Inhibitor"/>
    <property type="match status" value="9"/>
</dbReference>
<keyword evidence="8" id="KW-0472">Membrane</keyword>
<dbReference type="Proteomes" id="UP001057375">
    <property type="component" value="Unassembled WGS sequence"/>
</dbReference>
<evidence type="ECO:0000256" key="2">
    <source>
        <dbReference type="ARBA" id="ARBA00022475"/>
    </source>
</evidence>
<evidence type="ECO:0000256" key="11">
    <source>
        <dbReference type="ARBA" id="ARBA00037847"/>
    </source>
</evidence>
<dbReference type="InterPro" id="IPR003591">
    <property type="entry name" value="Leu-rich_rpt_typical-subtyp"/>
</dbReference>
<accession>A0ABQ5KS43</accession>
<protein>
    <recommendedName>
        <fullName evidence="14">Chaoptin</fullName>
    </recommendedName>
</protein>
<keyword evidence="3" id="KW-0433">Leucine-rich repeat</keyword>
<feature type="non-terminal residue" evidence="12">
    <location>
        <position position="3093"/>
    </location>
</feature>
<dbReference type="EMBL" id="BQXS01010958">
    <property type="protein sequence ID" value="GKT35287.1"/>
    <property type="molecule type" value="Genomic_DNA"/>
</dbReference>
<comment type="subcellular location">
    <subcellularLocation>
        <location evidence="1">Cell membrane</location>
    </subcellularLocation>
    <subcellularLocation>
        <location evidence="11">Endomembrane system</location>
        <topology evidence="11">Single-pass membrane protein</topology>
    </subcellularLocation>
</comment>
<dbReference type="InterPro" id="IPR001611">
    <property type="entry name" value="Leu-rich_rpt"/>
</dbReference>
<keyword evidence="7" id="KW-1133">Transmembrane helix</keyword>
<evidence type="ECO:0000256" key="5">
    <source>
        <dbReference type="ARBA" id="ARBA00022729"/>
    </source>
</evidence>
<keyword evidence="13" id="KW-1185">Reference proteome</keyword>
<name>A0ABQ5KS43_9EUKA</name>
<evidence type="ECO:0000256" key="9">
    <source>
        <dbReference type="ARBA" id="ARBA00023170"/>
    </source>
</evidence>
<dbReference type="SUPFAM" id="SSF52047">
    <property type="entry name" value="RNI-like"/>
    <property type="match status" value="1"/>
</dbReference>
<keyword evidence="9" id="KW-0675">Receptor</keyword>
<reference evidence="12" key="1">
    <citation type="submission" date="2022-03" db="EMBL/GenBank/DDBJ databases">
        <title>Draft genome sequence of Aduncisulcus paluster, a free-living microaerophilic Fornicata.</title>
        <authorList>
            <person name="Yuyama I."/>
            <person name="Kume K."/>
            <person name="Tamura T."/>
            <person name="Inagaki Y."/>
            <person name="Hashimoto T."/>
        </authorList>
    </citation>
    <scope>NUCLEOTIDE SEQUENCE</scope>
    <source>
        <strain evidence="12">NY0171</strain>
    </source>
</reference>
<keyword evidence="5" id="KW-0732">Signal</keyword>
<dbReference type="SMART" id="SM00369">
    <property type="entry name" value="LRR_TYP"/>
    <property type="match status" value="5"/>
</dbReference>
<dbReference type="PANTHER" id="PTHR48052">
    <property type="entry name" value="UNNAMED PRODUCT"/>
    <property type="match status" value="1"/>
</dbReference>
<gene>
    <name evidence="12" type="ORF">ADUPG1_008475</name>
</gene>
<keyword evidence="4" id="KW-0812">Transmembrane</keyword>
<evidence type="ECO:0000256" key="10">
    <source>
        <dbReference type="ARBA" id="ARBA00023180"/>
    </source>
</evidence>
<keyword evidence="10" id="KW-0325">Glycoprotein</keyword>